<dbReference type="Pfam" id="PF00440">
    <property type="entry name" value="TetR_N"/>
    <property type="match status" value="1"/>
</dbReference>
<feature type="domain" description="HTH tetR-type" evidence="3">
    <location>
        <begin position="2"/>
        <end position="62"/>
    </location>
</feature>
<dbReference type="STRING" id="158189.SpiBuddy_2543"/>
<evidence type="ECO:0000256" key="1">
    <source>
        <dbReference type="ARBA" id="ARBA00023125"/>
    </source>
</evidence>
<evidence type="ECO:0000256" key="2">
    <source>
        <dbReference type="PROSITE-ProRule" id="PRU00335"/>
    </source>
</evidence>
<proteinExistence type="predicted"/>
<protein>
    <submittedName>
        <fullName evidence="4">Regulatory protein TetR</fullName>
    </submittedName>
</protein>
<dbReference type="OrthoDB" id="9812484at2"/>
<keyword evidence="5" id="KW-1185">Reference proteome</keyword>
<dbReference type="AlphaFoldDB" id="F0RSF4"/>
<evidence type="ECO:0000313" key="4">
    <source>
        <dbReference type="EMBL" id="ADY14354.1"/>
    </source>
</evidence>
<dbReference type="PANTHER" id="PTHR43479:SF11">
    <property type="entry name" value="ACREF_ENVCD OPERON REPRESSOR-RELATED"/>
    <property type="match status" value="1"/>
</dbReference>
<organism evidence="4 5">
    <name type="scientific">Sphaerochaeta globosa (strain ATCC BAA-1886 / DSM 22777 / Buddy)</name>
    <name type="common">Spirochaeta sp. (strain Buddy)</name>
    <dbReference type="NCBI Taxonomy" id="158189"/>
    <lineage>
        <taxon>Bacteria</taxon>
        <taxon>Pseudomonadati</taxon>
        <taxon>Spirochaetota</taxon>
        <taxon>Spirochaetia</taxon>
        <taxon>Spirochaetales</taxon>
        <taxon>Sphaerochaetaceae</taxon>
        <taxon>Sphaerochaeta</taxon>
    </lineage>
</organism>
<keyword evidence="1 2" id="KW-0238">DNA-binding</keyword>
<feature type="DNA-binding region" description="H-T-H motif" evidence="2">
    <location>
        <begin position="25"/>
        <end position="44"/>
    </location>
</feature>
<dbReference type="RefSeq" id="WP_013608199.1">
    <property type="nucleotide sequence ID" value="NC_015152.1"/>
</dbReference>
<dbReference type="eggNOG" id="COG1309">
    <property type="taxonomic scope" value="Bacteria"/>
</dbReference>
<dbReference type="PANTHER" id="PTHR43479">
    <property type="entry name" value="ACREF/ENVCD OPERON REPRESSOR-RELATED"/>
    <property type="match status" value="1"/>
</dbReference>
<evidence type="ECO:0000259" key="3">
    <source>
        <dbReference type="PROSITE" id="PS50977"/>
    </source>
</evidence>
<dbReference type="InterPro" id="IPR009057">
    <property type="entry name" value="Homeodomain-like_sf"/>
</dbReference>
<name>F0RSF4_SPHGB</name>
<dbReference type="Proteomes" id="UP000008466">
    <property type="component" value="Chromosome"/>
</dbReference>
<accession>F0RSF4</accession>
<dbReference type="PRINTS" id="PR00455">
    <property type="entry name" value="HTHTETR"/>
</dbReference>
<dbReference type="EMBL" id="CP002541">
    <property type="protein sequence ID" value="ADY14354.1"/>
    <property type="molecule type" value="Genomic_DNA"/>
</dbReference>
<reference evidence="5" key="1">
    <citation type="submission" date="2011-02" db="EMBL/GenBank/DDBJ databases">
        <title>Complete sequence of Spirochaeta sp. Buddy.</title>
        <authorList>
            <person name="Lucas S."/>
            <person name="Copeland A."/>
            <person name="Lapidus A."/>
            <person name="Cheng J.-F."/>
            <person name="Goodwin L."/>
            <person name="Pitluck S."/>
            <person name="Zeytun A."/>
            <person name="Detter J.C."/>
            <person name="Han C."/>
            <person name="Tapia R."/>
            <person name="Land M."/>
            <person name="Hauser L."/>
            <person name="Kyrpides N."/>
            <person name="Ivanova N."/>
            <person name="Mikhailova N."/>
            <person name="Pagani I."/>
            <person name="Ritalahti K.M."/>
            <person name="Loeffler F.E."/>
            <person name="Woyke T."/>
        </authorList>
    </citation>
    <scope>NUCLEOTIDE SEQUENCE [LARGE SCALE GENOMIC DNA]</scope>
    <source>
        <strain evidence="5">ATCC BAA-1886 / DSM 22777 / Buddy</strain>
    </source>
</reference>
<gene>
    <name evidence="4" type="ordered locus">SpiBuddy_2543</name>
</gene>
<dbReference type="InterPro" id="IPR001647">
    <property type="entry name" value="HTH_TetR"/>
</dbReference>
<dbReference type="KEGG" id="sbu:SpiBuddy_2543"/>
<dbReference type="Gene3D" id="1.10.357.10">
    <property type="entry name" value="Tetracycline Repressor, domain 2"/>
    <property type="match status" value="1"/>
</dbReference>
<dbReference type="HOGENOM" id="CLU_069356_42_3_12"/>
<dbReference type="InterPro" id="IPR050624">
    <property type="entry name" value="HTH-type_Tx_Regulator"/>
</dbReference>
<dbReference type="PROSITE" id="PS50977">
    <property type="entry name" value="HTH_TETR_2"/>
    <property type="match status" value="1"/>
</dbReference>
<dbReference type="GO" id="GO:0003677">
    <property type="term" value="F:DNA binding"/>
    <property type="evidence" value="ECO:0007669"/>
    <property type="project" value="UniProtKB-UniRule"/>
</dbReference>
<sequence>MEEKQAQLFEAGRTLFTQYGFKATSVAAIAKQAGLAVGTFYLYYPSKERLFLDIFIQENERLKQQCQDGLSRMQEPKEVIMHMLSCNAQGMQKSPILREWYNRKVFDKLERLYRKEHGNTSVHFLFDTFMKLVEKWQADGKIRGDIDAATIMQVFTAIINVDLHKEEIGIEYFPRLLEVLTILVLDGLVPGGSHALV</sequence>
<dbReference type="SUPFAM" id="SSF46689">
    <property type="entry name" value="Homeodomain-like"/>
    <property type="match status" value="1"/>
</dbReference>
<evidence type="ECO:0000313" key="5">
    <source>
        <dbReference type="Proteomes" id="UP000008466"/>
    </source>
</evidence>